<dbReference type="AlphaFoldDB" id="A0AAP0RLX4"/>
<organism evidence="1 2">
    <name type="scientific">Liquidambar formosana</name>
    <name type="common">Formosan gum</name>
    <dbReference type="NCBI Taxonomy" id="63359"/>
    <lineage>
        <taxon>Eukaryota</taxon>
        <taxon>Viridiplantae</taxon>
        <taxon>Streptophyta</taxon>
        <taxon>Embryophyta</taxon>
        <taxon>Tracheophyta</taxon>
        <taxon>Spermatophyta</taxon>
        <taxon>Magnoliopsida</taxon>
        <taxon>eudicotyledons</taxon>
        <taxon>Gunneridae</taxon>
        <taxon>Pentapetalae</taxon>
        <taxon>Saxifragales</taxon>
        <taxon>Altingiaceae</taxon>
        <taxon>Liquidambar</taxon>
    </lineage>
</organism>
<dbReference type="EMBL" id="JBBPBK010000008">
    <property type="protein sequence ID" value="KAK9280544.1"/>
    <property type="molecule type" value="Genomic_DNA"/>
</dbReference>
<proteinExistence type="predicted"/>
<sequence length="63" mass="7317">MEAQQDILFDEYDNEELVIEEEQMGGSIQNITETDRSSTSRREMVAIRDRITRRLAQANGISR</sequence>
<evidence type="ECO:0000313" key="2">
    <source>
        <dbReference type="Proteomes" id="UP001415857"/>
    </source>
</evidence>
<gene>
    <name evidence="1" type="ORF">L1049_014236</name>
</gene>
<accession>A0AAP0RLX4</accession>
<dbReference type="Proteomes" id="UP001415857">
    <property type="component" value="Unassembled WGS sequence"/>
</dbReference>
<name>A0AAP0RLX4_LIQFO</name>
<comment type="caution">
    <text evidence="1">The sequence shown here is derived from an EMBL/GenBank/DDBJ whole genome shotgun (WGS) entry which is preliminary data.</text>
</comment>
<keyword evidence="2" id="KW-1185">Reference proteome</keyword>
<evidence type="ECO:0000313" key="1">
    <source>
        <dbReference type="EMBL" id="KAK9280544.1"/>
    </source>
</evidence>
<protein>
    <submittedName>
        <fullName evidence="1">Uncharacterized protein</fullName>
    </submittedName>
</protein>
<reference evidence="1 2" key="1">
    <citation type="journal article" date="2024" name="Plant J.">
        <title>Genome sequences and population genomics reveal climatic adaptation and genomic divergence between two closely related sweetgum species.</title>
        <authorList>
            <person name="Xu W.Q."/>
            <person name="Ren C.Q."/>
            <person name="Zhang X.Y."/>
            <person name="Comes H.P."/>
            <person name="Liu X.H."/>
            <person name="Li Y.G."/>
            <person name="Kettle C.J."/>
            <person name="Jalonen R."/>
            <person name="Gaisberger H."/>
            <person name="Ma Y.Z."/>
            <person name="Qiu Y.X."/>
        </authorList>
    </citation>
    <scope>NUCLEOTIDE SEQUENCE [LARGE SCALE GENOMIC DNA]</scope>
    <source>
        <strain evidence="1">Hangzhou</strain>
    </source>
</reference>